<dbReference type="AlphaFoldDB" id="A0A1F5XH74"/>
<dbReference type="Proteomes" id="UP000177346">
    <property type="component" value="Unassembled WGS sequence"/>
</dbReference>
<dbReference type="EMBL" id="MFIF01000006">
    <property type="protein sequence ID" value="OGF87268.1"/>
    <property type="molecule type" value="Genomic_DNA"/>
</dbReference>
<evidence type="ECO:0000313" key="1">
    <source>
        <dbReference type="EMBL" id="OGF87268.1"/>
    </source>
</evidence>
<protein>
    <submittedName>
        <fullName evidence="1">Uncharacterized protein</fullName>
    </submittedName>
</protein>
<organism evidence="1 2">
    <name type="scientific">Candidatus Giovannonibacteria bacterium RIFCSPLOWO2_01_FULL_46_32</name>
    <dbReference type="NCBI Taxonomy" id="1798353"/>
    <lineage>
        <taxon>Bacteria</taxon>
        <taxon>Candidatus Giovannoniibacteriota</taxon>
    </lineage>
</organism>
<name>A0A1F5XH74_9BACT</name>
<accession>A0A1F5XH74</accession>
<reference evidence="1 2" key="1">
    <citation type="journal article" date="2016" name="Nat. Commun.">
        <title>Thousands of microbial genomes shed light on interconnected biogeochemical processes in an aquifer system.</title>
        <authorList>
            <person name="Anantharaman K."/>
            <person name="Brown C.T."/>
            <person name="Hug L.A."/>
            <person name="Sharon I."/>
            <person name="Castelle C.J."/>
            <person name="Probst A.J."/>
            <person name="Thomas B.C."/>
            <person name="Singh A."/>
            <person name="Wilkins M.J."/>
            <person name="Karaoz U."/>
            <person name="Brodie E.L."/>
            <person name="Williams K.H."/>
            <person name="Hubbard S.S."/>
            <person name="Banfield J.F."/>
        </authorList>
    </citation>
    <scope>NUCLEOTIDE SEQUENCE [LARGE SCALE GENOMIC DNA]</scope>
</reference>
<proteinExistence type="predicted"/>
<sequence>MNKMWWFYFLFFFLWLVLPLPGCALLTPPSEEELRRWVMTEEGIDGRIVSEKFQKNPFVNQIFGRFVICTKDGRQLRALASLSRNNGFRISKSGTGVPCTAR</sequence>
<comment type="caution">
    <text evidence="1">The sequence shown here is derived from an EMBL/GenBank/DDBJ whole genome shotgun (WGS) entry which is preliminary data.</text>
</comment>
<gene>
    <name evidence="1" type="ORF">A3B19_03505</name>
</gene>
<evidence type="ECO:0000313" key="2">
    <source>
        <dbReference type="Proteomes" id="UP000177346"/>
    </source>
</evidence>